<organism evidence="6 7">
    <name type="scientific">Exidia glandulosa HHB12029</name>
    <dbReference type="NCBI Taxonomy" id="1314781"/>
    <lineage>
        <taxon>Eukaryota</taxon>
        <taxon>Fungi</taxon>
        <taxon>Dikarya</taxon>
        <taxon>Basidiomycota</taxon>
        <taxon>Agaricomycotina</taxon>
        <taxon>Agaricomycetes</taxon>
        <taxon>Auriculariales</taxon>
        <taxon>Exidiaceae</taxon>
        <taxon>Exidia</taxon>
    </lineage>
</organism>
<evidence type="ECO:0000256" key="4">
    <source>
        <dbReference type="SAM" id="Coils"/>
    </source>
</evidence>
<feature type="compositionally biased region" description="Polar residues" evidence="5">
    <location>
        <begin position="252"/>
        <end position="261"/>
    </location>
</feature>
<feature type="region of interest" description="Disordered" evidence="5">
    <location>
        <begin position="779"/>
        <end position="798"/>
    </location>
</feature>
<dbReference type="GO" id="GO:0000323">
    <property type="term" value="C:lytic vacuole"/>
    <property type="evidence" value="ECO:0007669"/>
    <property type="project" value="TreeGrafter"/>
</dbReference>
<dbReference type="GO" id="GO:0032991">
    <property type="term" value="C:protein-containing complex"/>
    <property type="evidence" value="ECO:0007669"/>
    <property type="project" value="UniProtKB-ARBA"/>
</dbReference>
<dbReference type="Proteomes" id="UP000077266">
    <property type="component" value="Unassembled WGS sequence"/>
</dbReference>
<sequence>MDDDGATVHRIRHIDSVQIRNLTPFPARDALTTALAQPQLPKHAAATQDDIELTLSRRRRRISTTSASTLRSVFSQDSADDGVDRPRLAHRASSASNKSMPSSAPRQPVALPTALAPADSSQRGLEKVIASRLLETFVTFAASRPAADAAAASSVSRPTSPISPTTPARARAHSVKRTGAVPHTPTRRGASISSIASVTRPPKADHRDGLVSPTRAQFSPGAQTKTAVKTSRRTSLPPVPVSPPPTPRNSMIIPSTSSTRQSTDDEQPPQPFFKSAVHRPSTNPAFDVSDAKAAGDLGSSRLIITLWGRTVLDPDTFSQPPSRKGKEREGSSPISSAPVNQWRVLCEYDLDLNDLQPMPAEYTKHPSRLPSNTLVLHLTPPDQTFFLPPTSLTINAPSSRPASPGAEALSDGELDLGPSTVRGKRPRRKSAPNDPPQPPAKTRTTATWHDLHKLVHLQSTLADTQQNLEKIVANCNALLRADTAQPAKREISEREERLRALREQRDIVRAQCRNTEALIEARRKDLEDRRQMLASARDLVEQERAAFESTVEVLSEQEHSCKDLTATIETRRADLLQTLCGVYPIEPLSAPDLLFSILGVALPVPQNNTDPAPPLSLTLSDVNVEVNEETVAASLGYVAQLVHLMAKYLGRRLMYPVTCVGSRSLIKDPISAMMGPRMFPLYSKGVETYRFEYAVFLLNKDIELMMMDRNLRALDLRHTLPNLMNLLLTLTGPDAEPPHKHRRRPVSPQLSVKELHPPPAATHAAPARQASESEIVRDLPAEQPSSHAAVPSTPGERRSMFSPLAAMLRARYPSSAARVTIVEPVTSPPTTPAADGDVAQPILANGNGNGDATRKADPSSATAAAAPSMQTPAAKASRMGGMFGRFMGSATPAEEKVDVLAKSAPGDAEPTPSQTAAAAAA</sequence>
<feature type="compositionally biased region" description="Low complexity" evidence="5">
    <location>
        <begin position="92"/>
        <end position="104"/>
    </location>
</feature>
<reference evidence="6 7" key="1">
    <citation type="journal article" date="2016" name="Mol. Biol. Evol.">
        <title>Comparative Genomics of Early-Diverging Mushroom-Forming Fungi Provides Insights into the Origins of Lignocellulose Decay Capabilities.</title>
        <authorList>
            <person name="Nagy L.G."/>
            <person name="Riley R."/>
            <person name="Tritt A."/>
            <person name="Adam C."/>
            <person name="Daum C."/>
            <person name="Floudas D."/>
            <person name="Sun H."/>
            <person name="Yadav J.S."/>
            <person name="Pangilinan J."/>
            <person name="Larsson K.H."/>
            <person name="Matsuura K."/>
            <person name="Barry K."/>
            <person name="Labutti K."/>
            <person name="Kuo R."/>
            <person name="Ohm R.A."/>
            <person name="Bhattacharya S.S."/>
            <person name="Shirouzu T."/>
            <person name="Yoshinaga Y."/>
            <person name="Martin F.M."/>
            <person name="Grigoriev I.V."/>
            <person name="Hibbett D.S."/>
        </authorList>
    </citation>
    <scope>NUCLEOTIDE SEQUENCE [LARGE SCALE GENOMIC DNA]</scope>
    <source>
        <strain evidence="6 7">HHB12029</strain>
    </source>
</reference>
<feature type="region of interest" description="Disordered" evidence="5">
    <location>
        <begin position="77"/>
        <end position="109"/>
    </location>
</feature>
<protein>
    <recommendedName>
        <fullName evidence="2">Autophagy-related protein 14</fullName>
    </recommendedName>
</protein>
<dbReference type="OrthoDB" id="72772at2759"/>
<feature type="compositionally biased region" description="Low complexity" evidence="5">
    <location>
        <begin position="858"/>
        <end position="875"/>
    </location>
</feature>
<feature type="region of interest" description="Disordered" evidence="5">
    <location>
        <begin position="731"/>
        <end position="773"/>
    </location>
</feature>
<dbReference type="AlphaFoldDB" id="A0A165K063"/>
<evidence type="ECO:0000256" key="5">
    <source>
        <dbReference type="SAM" id="MobiDB-lite"/>
    </source>
</evidence>
<feature type="region of interest" description="Disordered" evidence="5">
    <location>
        <begin position="389"/>
        <end position="445"/>
    </location>
</feature>
<feature type="compositionally biased region" description="Polar residues" evidence="5">
    <location>
        <begin position="214"/>
        <end position="229"/>
    </location>
</feature>
<feature type="coiled-coil region" evidence="4">
    <location>
        <begin position="454"/>
        <end position="557"/>
    </location>
</feature>
<dbReference type="EMBL" id="KV425954">
    <property type="protein sequence ID" value="KZV95598.1"/>
    <property type="molecule type" value="Genomic_DNA"/>
</dbReference>
<comment type="similarity">
    <text evidence="1">Belongs to the ATG14 family.</text>
</comment>
<dbReference type="InParanoid" id="A0A165K063"/>
<feature type="region of interest" description="Disordered" evidence="5">
    <location>
        <begin position="149"/>
        <end position="272"/>
    </location>
</feature>
<feature type="region of interest" description="Disordered" evidence="5">
    <location>
        <begin position="313"/>
        <end position="336"/>
    </location>
</feature>
<feature type="compositionally biased region" description="Low complexity" evidence="5">
    <location>
        <begin position="149"/>
        <end position="167"/>
    </location>
</feature>
<proteinExistence type="inferred from homology"/>
<evidence type="ECO:0000313" key="7">
    <source>
        <dbReference type="Proteomes" id="UP000077266"/>
    </source>
</evidence>
<evidence type="ECO:0000256" key="3">
    <source>
        <dbReference type="ARBA" id="ARBA00023054"/>
    </source>
</evidence>
<feature type="compositionally biased region" description="Pro residues" evidence="5">
    <location>
        <begin position="237"/>
        <end position="247"/>
    </location>
</feature>
<accession>A0A165K063</accession>
<evidence type="ECO:0000256" key="1">
    <source>
        <dbReference type="ARBA" id="ARBA00009574"/>
    </source>
</evidence>
<feature type="region of interest" description="Disordered" evidence="5">
    <location>
        <begin position="897"/>
        <end position="921"/>
    </location>
</feature>
<dbReference type="GO" id="GO:0005768">
    <property type="term" value="C:endosome"/>
    <property type="evidence" value="ECO:0007669"/>
    <property type="project" value="TreeGrafter"/>
</dbReference>
<dbReference type="GO" id="GO:0035493">
    <property type="term" value="P:SNARE complex assembly"/>
    <property type="evidence" value="ECO:0007669"/>
    <property type="project" value="TreeGrafter"/>
</dbReference>
<dbReference type="PANTHER" id="PTHR15157:SF5">
    <property type="entry name" value="UV RADIATION RESISTANCE-ASSOCIATED GENE PROTEIN"/>
    <property type="match status" value="1"/>
</dbReference>
<keyword evidence="7" id="KW-1185">Reference proteome</keyword>
<gene>
    <name evidence="6" type="ORF">EXIGLDRAFT_834201</name>
</gene>
<dbReference type="GO" id="GO:0000149">
    <property type="term" value="F:SNARE binding"/>
    <property type="evidence" value="ECO:0007669"/>
    <property type="project" value="TreeGrafter"/>
</dbReference>
<dbReference type="STRING" id="1314781.A0A165K063"/>
<keyword evidence="3 4" id="KW-0175">Coiled coil</keyword>
<dbReference type="Pfam" id="PF10186">
    <property type="entry name" value="ATG14"/>
    <property type="match status" value="1"/>
</dbReference>
<name>A0A165K063_EXIGL</name>
<dbReference type="PANTHER" id="PTHR15157">
    <property type="entry name" value="UV RADIATION RESISTANCE-ASSOCIATED GENE PROTEIN"/>
    <property type="match status" value="1"/>
</dbReference>
<evidence type="ECO:0000256" key="2">
    <source>
        <dbReference type="ARBA" id="ARBA00013807"/>
    </source>
</evidence>
<evidence type="ECO:0000313" key="6">
    <source>
        <dbReference type="EMBL" id="KZV95598.1"/>
    </source>
</evidence>
<feature type="region of interest" description="Disordered" evidence="5">
    <location>
        <begin position="823"/>
        <end position="875"/>
    </location>
</feature>
<feature type="compositionally biased region" description="Polar residues" evidence="5">
    <location>
        <begin position="390"/>
        <end position="401"/>
    </location>
</feature>
<dbReference type="InterPro" id="IPR018791">
    <property type="entry name" value="UV_resistance/autophagy_Atg14"/>
</dbReference>